<evidence type="ECO:0000256" key="2">
    <source>
        <dbReference type="SAM" id="Phobius"/>
    </source>
</evidence>
<evidence type="ECO:0000256" key="3">
    <source>
        <dbReference type="SAM" id="SignalP"/>
    </source>
</evidence>
<keyword evidence="1" id="KW-0175">Coiled coil</keyword>
<evidence type="ECO:0000256" key="1">
    <source>
        <dbReference type="SAM" id="Coils"/>
    </source>
</evidence>
<evidence type="ECO:0000313" key="4">
    <source>
        <dbReference type="EMBL" id="PQJ76057.1"/>
    </source>
</evidence>
<keyword evidence="3" id="KW-0732">Signal</keyword>
<dbReference type="RefSeq" id="WP_105047203.1">
    <property type="nucleotide sequence ID" value="NZ_CP150662.1"/>
</dbReference>
<feature type="coiled-coil region" evidence="1">
    <location>
        <begin position="62"/>
        <end position="96"/>
    </location>
</feature>
<keyword evidence="2" id="KW-1133">Transmembrane helix</keyword>
<dbReference type="OrthoDB" id="981213at2"/>
<feature type="coiled-coil region" evidence="1">
    <location>
        <begin position="155"/>
        <end position="197"/>
    </location>
</feature>
<proteinExistence type="predicted"/>
<dbReference type="Proteomes" id="UP000237608">
    <property type="component" value="Unassembled WGS sequence"/>
</dbReference>
<sequence length="197" mass="22911">MRLFITVILLILLSNSVFAQTEITEPITEPKTIEGQFDKMYRISSTYQTYKVIDKDAFLVLKNNVLDSIKKTKKALVELENLLKEERETIAYLNESMTKTQLELENALTKEDTISLLGIPLSKLTYNLILWTIIIGLAGGLGFFVFKFFRSNVLTKQAQENLITVEEEFEAYRKKAIEREQKLRRQLQDEINKHRNS</sequence>
<feature type="transmembrane region" description="Helical" evidence="2">
    <location>
        <begin position="128"/>
        <end position="149"/>
    </location>
</feature>
<feature type="chain" id="PRO_5015554279" description="tRNA (Guanine-N1)-methyltransferase" evidence="3">
    <location>
        <begin position="20"/>
        <end position="197"/>
    </location>
</feature>
<evidence type="ECO:0008006" key="6">
    <source>
        <dbReference type="Google" id="ProtNLM"/>
    </source>
</evidence>
<protein>
    <recommendedName>
        <fullName evidence="6">tRNA (Guanine-N1)-methyltransferase</fullName>
    </recommendedName>
</protein>
<dbReference type="EMBL" id="MSCL01000001">
    <property type="protein sequence ID" value="PQJ76057.1"/>
    <property type="molecule type" value="Genomic_DNA"/>
</dbReference>
<gene>
    <name evidence="4" type="ORF">BTO13_12835</name>
</gene>
<keyword evidence="2" id="KW-0472">Membrane</keyword>
<evidence type="ECO:0000313" key="5">
    <source>
        <dbReference type="Proteomes" id="UP000237608"/>
    </source>
</evidence>
<keyword evidence="2" id="KW-0812">Transmembrane</keyword>
<feature type="signal peptide" evidence="3">
    <location>
        <begin position="1"/>
        <end position="19"/>
    </location>
</feature>
<reference evidence="4 5" key="1">
    <citation type="submission" date="2016-12" db="EMBL/GenBank/DDBJ databases">
        <title>Trade-off between light-utilization and light-protection in marine flavobacteria.</title>
        <authorList>
            <person name="Kumagai Y."/>
            <person name="Yoshizawa S."/>
            <person name="Kogure K."/>
            <person name="Iwasaki W."/>
        </authorList>
    </citation>
    <scope>NUCLEOTIDE SEQUENCE [LARGE SCALE GENOMIC DNA]</scope>
    <source>
        <strain evidence="4 5">KCTC 22729</strain>
    </source>
</reference>
<dbReference type="AlphaFoldDB" id="A0A2S7WEN6"/>
<name>A0A2S7WEN6_9FLAO</name>
<comment type="caution">
    <text evidence="4">The sequence shown here is derived from an EMBL/GenBank/DDBJ whole genome shotgun (WGS) entry which is preliminary data.</text>
</comment>
<keyword evidence="5" id="KW-1185">Reference proteome</keyword>
<organism evidence="4 5">
    <name type="scientific">Polaribacter gangjinensis</name>
    <dbReference type="NCBI Taxonomy" id="574710"/>
    <lineage>
        <taxon>Bacteria</taxon>
        <taxon>Pseudomonadati</taxon>
        <taxon>Bacteroidota</taxon>
        <taxon>Flavobacteriia</taxon>
        <taxon>Flavobacteriales</taxon>
        <taxon>Flavobacteriaceae</taxon>
    </lineage>
</organism>
<accession>A0A2S7WEN6</accession>